<name>A0AAW0AKT1_9AGAR</name>
<organism evidence="1 2">
    <name type="scientific">Paramarasmius palmivorus</name>
    <dbReference type="NCBI Taxonomy" id="297713"/>
    <lineage>
        <taxon>Eukaryota</taxon>
        <taxon>Fungi</taxon>
        <taxon>Dikarya</taxon>
        <taxon>Basidiomycota</taxon>
        <taxon>Agaricomycotina</taxon>
        <taxon>Agaricomycetes</taxon>
        <taxon>Agaricomycetidae</taxon>
        <taxon>Agaricales</taxon>
        <taxon>Marasmiineae</taxon>
        <taxon>Marasmiaceae</taxon>
        <taxon>Paramarasmius</taxon>
    </lineage>
</organism>
<dbReference type="AlphaFoldDB" id="A0AAW0AKT1"/>
<gene>
    <name evidence="1" type="ORF">VNI00_019481</name>
</gene>
<dbReference type="EMBL" id="JAYKXP010000392">
    <property type="protein sequence ID" value="KAK7013369.1"/>
    <property type="molecule type" value="Genomic_DNA"/>
</dbReference>
<keyword evidence="2" id="KW-1185">Reference proteome</keyword>
<proteinExistence type="predicted"/>
<comment type="caution">
    <text evidence="1">The sequence shown here is derived from an EMBL/GenBank/DDBJ whole genome shotgun (WGS) entry which is preliminary data.</text>
</comment>
<sequence>MTSSLPATTLDPVDSALQIPITALQAILPTSNGKAISPCSSITEILQLNTKNLPPIASTPFHWPDDGTLFGAASSVIDTPAKSIILRKQPMPTKAEIESLHLRTTKAAQSGKLTFAYPVSQPGDETSIIRLPLWAVSFWILVYSIQEHREVWEAARTWLQNHGFAAFVNELFSELPWQLRLPRAMGDVMDMARFLSDRWLNDVALSQLTELIRGSLGTETKICVEDVYWSNLMIDAYKKRDNGHSISRYVNTVGERLQDGTYTQVLCPVSVHFNAQINSLPVNRNGNHWVALAIDVVKQHPWAQD</sequence>
<evidence type="ECO:0008006" key="3">
    <source>
        <dbReference type="Google" id="ProtNLM"/>
    </source>
</evidence>
<dbReference type="Proteomes" id="UP001383192">
    <property type="component" value="Unassembled WGS sequence"/>
</dbReference>
<evidence type="ECO:0000313" key="2">
    <source>
        <dbReference type="Proteomes" id="UP001383192"/>
    </source>
</evidence>
<evidence type="ECO:0000313" key="1">
    <source>
        <dbReference type="EMBL" id="KAK7013369.1"/>
    </source>
</evidence>
<protein>
    <recommendedName>
        <fullName evidence="3">Ubiquitin-like protease family profile domain-containing protein</fullName>
    </recommendedName>
</protein>
<reference evidence="1 2" key="1">
    <citation type="submission" date="2024-01" db="EMBL/GenBank/DDBJ databases">
        <title>A draft genome for a cacao thread blight-causing isolate of Paramarasmius palmivorus.</title>
        <authorList>
            <person name="Baruah I.K."/>
            <person name="Bukari Y."/>
            <person name="Amoako-Attah I."/>
            <person name="Meinhardt L.W."/>
            <person name="Bailey B.A."/>
            <person name="Cohen S.P."/>
        </authorList>
    </citation>
    <scope>NUCLEOTIDE SEQUENCE [LARGE SCALE GENOMIC DNA]</scope>
    <source>
        <strain evidence="1 2">GH-12</strain>
    </source>
</reference>
<accession>A0AAW0AKT1</accession>